<evidence type="ECO:0000256" key="4">
    <source>
        <dbReference type="ARBA" id="ARBA00022692"/>
    </source>
</evidence>
<feature type="domain" description="Ammonium transporter AmtB-like" evidence="9">
    <location>
        <begin position="14"/>
        <end position="384"/>
    </location>
</feature>
<comment type="caution">
    <text evidence="10">The sequence shown here is derived from an EMBL/GenBank/DDBJ whole genome shotgun (WGS) entry which is preliminary data.</text>
</comment>
<dbReference type="EMBL" id="CAJZBQ010000041">
    <property type="protein sequence ID" value="CAG9326672.1"/>
    <property type="molecule type" value="Genomic_DNA"/>
</dbReference>
<keyword evidence="7" id="KW-0924">Ammonia transport</keyword>
<dbReference type="GO" id="GO:0008519">
    <property type="term" value="F:ammonium channel activity"/>
    <property type="evidence" value="ECO:0007669"/>
    <property type="project" value="InterPro"/>
</dbReference>
<feature type="transmembrane region" description="Helical" evidence="8">
    <location>
        <begin position="317"/>
        <end position="335"/>
    </location>
</feature>
<evidence type="ECO:0000256" key="5">
    <source>
        <dbReference type="ARBA" id="ARBA00022989"/>
    </source>
</evidence>
<evidence type="ECO:0000259" key="9">
    <source>
        <dbReference type="Pfam" id="PF00909"/>
    </source>
</evidence>
<dbReference type="GO" id="GO:0097272">
    <property type="term" value="P:ammonium homeostasis"/>
    <property type="evidence" value="ECO:0007669"/>
    <property type="project" value="TreeGrafter"/>
</dbReference>
<organism evidence="10 11">
    <name type="scientific">Blepharisma stoltei</name>
    <dbReference type="NCBI Taxonomy" id="1481888"/>
    <lineage>
        <taxon>Eukaryota</taxon>
        <taxon>Sar</taxon>
        <taxon>Alveolata</taxon>
        <taxon>Ciliophora</taxon>
        <taxon>Postciliodesmatophora</taxon>
        <taxon>Heterotrichea</taxon>
        <taxon>Heterotrichida</taxon>
        <taxon>Blepharismidae</taxon>
        <taxon>Blepharisma</taxon>
    </lineage>
</organism>
<dbReference type="Pfam" id="PF00909">
    <property type="entry name" value="Ammonium_transp"/>
    <property type="match status" value="1"/>
</dbReference>
<feature type="transmembrane region" description="Helical" evidence="8">
    <location>
        <begin position="13"/>
        <end position="30"/>
    </location>
</feature>
<name>A0AAU9JQT4_9CILI</name>
<dbReference type="Gene3D" id="1.10.3430.10">
    <property type="entry name" value="Ammonium transporter AmtB like domains"/>
    <property type="match status" value="1"/>
</dbReference>
<evidence type="ECO:0000256" key="1">
    <source>
        <dbReference type="ARBA" id="ARBA00004141"/>
    </source>
</evidence>
<evidence type="ECO:0000256" key="6">
    <source>
        <dbReference type="ARBA" id="ARBA00023136"/>
    </source>
</evidence>
<dbReference type="AlphaFoldDB" id="A0AAU9JQT4"/>
<keyword evidence="4 8" id="KW-0812">Transmembrane</keyword>
<gene>
    <name evidence="10" type="ORF">BSTOLATCC_MIC41945</name>
</gene>
<feature type="transmembrane region" description="Helical" evidence="8">
    <location>
        <begin position="42"/>
        <end position="62"/>
    </location>
</feature>
<proteinExistence type="inferred from homology"/>
<evidence type="ECO:0000313" key="11">
    <source>
        <dbReference type="Proteomes" id="UP001162131"/>
    </source>
</evidence>
<keyword evidence="6 8" id="KW-0472">Membrane</keyword>
<keyword evidence="5 8" id="KW-1133">Transmembrane helix</keyword>
<dbReference type="Proteomes" id="UP001162131">
    <property type="component" value="Unassembled WGS sequence"/>
</dbReference>
<protein>
    <recommendedName>
        <fullName evidence="9">Ammonium transporter AmtB-like domain-containing protein</fullName>
    </recommendedName>
</protein>
<sequence length="422" mass="46430">MSAPTILVGTSDSLVYLGLIGLTMMEYGLARKNFADYILFKNWIQFSVGIVAWWLIGFAFAWGNAGDHSNFIGETYFGGEDWLLDKKRSHGITAAYSALVGFFILFIINGAIMERAHYIVYPFVAWWVIVWVWPVIVAWGWGWGWLMGEVGDENNLIDGGGAITIYIFAGTFALVGAIICGKRAGKYDGSQVREPFRMTNYAFYTIGATLTILGVFGMNMTGGSNVSSFGMAEVNTWICGGMSSIVALKLYTFTRRDLESHYISVFQGFIAGEVLISSSAFDTTPWQAGICGIMAGIVFFLGVHFHRILKIDNPMHITATFLFPGFIGGFLPGFITDTYGVFWEGTEGHTLSTQVVGVFVIFGWSAFWAIIVFGVLKFFKVASLPEDLQREGLVGCEITQTGFVKGSSLNQDTIRPLGKGIE</sequence>
<dbReference type="SUPFAM" id="SSF111352">
    <property type="entry name" value="Ammonium transporter"/>
    <property type="match status" value="1"/>
</dbReference>
<feature type="transmembrane region" description="Helical" evidence="8">
    <location>
        <begin position="355"/>
        <end position="376"/>
    </location>
</feature>
<dbReference type="InterPro" id="IPR029020">
    <property type="entry name" value="Ammonium/urea_transptr"/>
</dbReference>
<dbReference type="InterPro" id="IPR024041">
    <property type="entry name" value="NH4_transpt_AmtB-like_dom"/>
</dbReference>
<keyword evidence="3" id="KW-0813">Transport</keyword>
<dbReference type="GO" id="GO:0005886">
    <property type="term" value="C:plasma membrane"/>
    <property type="evidence" value="ECO:0007669"/>
    <property type="project" value="TreeGrafter"/>
</dbReference>
<feature type="transmembrane region" description="Helical" evidence="8">
    <location>
        <begin position="161"/>
        <end position="180"/>
    </location>
</feature>
<feature type="transmembrane region" description="Helical" evidence="8">
    <location>
        <begin position="119"/>
        <end position="141"/>
    </location>
</feature>
<feature type="transmembrane region" description="Helical" evidence="8">
    <location>
        <begin position="92"/>
        <end position="112"/>
    </location>
</feature>
<feature type="transmembrane region" description="Helical" evidence="8">
    <location>
        <begin position="286"/>
        <end position="305"/>
    </location>
</feature>
<evidence type="ECO:0000256" key="7">
    <source>
        <dbReference type="ARBA" id="ARBA00023177"/>
    </source>
</evidence>
<dbReference type="PANTHER" id="PTHR11730">
    <property type="entry name" value="AMMONIUM TRANSPORTER"/>
    <property type="match status" value="1"/>
</dbReference>
<evidence type="ECO:0000256" key="8">
    <source>
        <dbReference type="SAM" id="Phobius"/>
    </source>
</evidence>
<accession>A0AAU9JQT4</accession>
<comment type="subcellular location">
    <subcellularLocation>
        <location evidence="1">Membrane</location>
        <topology evidence="1">Multi-pass membrane protein</topology>
    </subcellularLocation>
</comment>
<evidence type="ECO:0000256" key="3">
    <source>
        <dbReference type="ARBA" id="ARBA00022448"/>
    </source>
</evidence>
<dbReference type="PANTHER" id="PTHR11730:SF6">
    <property type="entry name" value="AMMONIUM TRANSPORTER"/>
    <property type="match status" value="1"/>
</dbReference>
<reference evidence="10" key="1">
    <citation type="submission" date="2021-09" db="EMBL/GenBank/DDBJ databases">
        <authorList>
            <consortium name="AG Swart"/>
            <person name="Singh M."/>
            <person name="Singh A."/>
            <person name="Seah K."/>
            <person name="Emmerich C."/>
        </authorList>
    </citation>
    <scope>NUCLEOTIDE SEQUENCE</scope>
    <source>
        <strain evidence="10">ATCC30299</strain>
    </source>
</reference>
<keyword evidence="11" id="KW-1185">Reference proteome</keyword>
<comment type="similarity">
    <text evidence="2">Belongs to the ammonia transporter channel (TC 1.A.11.2) family.</text>
</comment>
<evidence type="ECO:0000313" key="10">
    <source>
        <dbReference type="EMBL" id="CAG9326672.1"/>
    </source>
</evidence>
<feature type="transmembrane region" description="Helical" evidence="8">
    <location>
        <begin position="201"/>
        <end position="222"/>
    </location>
</feature>
<evidence type="ECO:0000256" key="2">
    <source>
        <dbReference type="ARBA" id="ARBA00005887"/>
    </source>
</evidence>